<dbReference type="EMBL" id="JH712081">
    <property type="protein sequence ID" value="EFO26846.1"/>
    <property type="molecule type" value="Genomic_DNA"/>
</dbReference>
<sequence length="99" mass="11382">MVVDLIHVVSQKICGRTCLAGKKDLKGIEAWLKVEQNFAQISQHCKEWPNNEQKKSKGRRFLDIIDMQTKRIATKKILDIHSMTLSEIKDWNSSTGQKS</sequence>
<dbReference type="RefSeq" id="XP_003137229.1">
    <property type="nucleotide sequence ID" value="XM_003137181.1"/>
</dbReference>
<dbReference type="GeneID" id="9939019"/>
<dbReference type="CTD" id="9939019"/>
<proteinExistence type="predicted"/>
<dbReference type="InParanoid" id="A0A1S0U8A2"/>
<name>A0A1S0U8A2_LOALO</name>
<reference evidence="1" key="1">
    <citation type="submission" date="2012-04" db="EMBL/GenBank/DDBJ databases">
        <title>The Genome Sequence of Loa loa.</title>
        <authorList>
            <consortium name="The Broad Institute Genome Sequencing Platform"/>
            <consortium name="Broad Institute Genome Sequencing Center for Infectious Disease"/>
            <person name="Nutman T.B."/>
            <person name="Fink D.L."/>
            <person name="Russ C."/>
            <person name="Young S."/>
            <person name="Zeng Q."/>
            <person name="Gargeya S."/>
            <person name="Alvarado L."/>
            <person name="Berlin A."/>
            <person name="Chapman S.B."/>
            <person name="Chen Z."/>
            <person name="Freedman E."/>
            <person name="Gellesch M."/>
            <person name="Goldberg J."/>
            <person name="Griggs A."/>
            <person name="Gujja S."/>
            <person name="Heilman E.R."/>
            <person name="Heiman D."/>
            <person name="Howarth C."/>
            <person name="Mehta T."/>
            <person name="Neiman D."/>
            <person name="Pearson M."/>
            <person name="Roberts A."/>
            <person name="Saif S."/>
            <person name="Shea T."/>
            <person name="Shenoy N."/>
            <person name="Sisk P."/>
            <person name="Stolte C."/>
            <person name="Sykes S."/>
            <person name="White J."/>
            <person name="Yandava C."/>
            <person name="Haas B."/>
            <person name="Henn M.R."/>
            <person name="Nusbaum C."/>
            <person name="Birren B."/>
        </authorList>
    </citation>
    <scope>NUCLEOTIDE SEQUENCE [LARGE SCALE GENOMIC DNA]</scope>
</reference>
<dbReference type="KEGG" id="loa:LOAG_01643"/>
<dbReference type="AlphaFoldDB" id="A0A1S0U8A2"/>
<organism evidence="1">
    <name type="scientific">Loa loa</name>
    <name type="common">Eye worm</name>
    <name type="synonym">Filaria loa</name>
    <dbReference type="NCBI Taxonomy" id="7209"/>
    <lineage>
        <taxon>Eukaryota</taxon>
        <taxon>Metazoa</taxon>
        <taxon>Ecdysozoa</taxon>
        <taxon>Nematoda</taxon>
        <taxon>Chromadorea</taxon>
        <taxon>Rhabditida</taxon>
        <taxon>Spirurina</taxon>
        <taxon>Spiruromorpha</taxon>
        <taxon>Filarioidea</taxon>
        <taxon>Onchocercidae</taxon>
        <taxon>Loa</taxon>
    </lineage>
</organism>
<accession>A0A1S0U8A2</accession>
<gene>
    <name evidence="1" type="ORF">LOAG_01643</name>
</gene>
<evidence type="ECO:0000313" key="1">
    <source>
        <dbReference type="EMBL" id="EFO26846.1"/>
    </source>
</evidence>
<protein>
    <submittedName>
        <fullName evidence="1">Uncharacterized protein</fullName>
    </submittedName>
</protein>